<evidence type="ECO:0000313" key="1">
    <source>
        <dbReference type="EMBL" id="KKK64777.1"/>
    </source>
</evidence>
<dbReference type="EMBL" id="LAZR01060870">
    <property type="protein sequence ID" value="KKK64777.1"/>
    <property type="molecule type" value="Genomic_DNA"/>
</dbReference>
<protein>
    <submittedName>
        <fullName evidence="1">Uncharacterized protein</fullName>
    </submittedName>
</protein>
<proteinExistence type="predicted"/>
<comment type="caution">
    <text evidence="1">The sequence shown here is derived from an EMBL/GenBank/DDBJ whole genome shotgun (WGS) entry which is preliminary data.</text>
</comment>
<organism evidence="1">
    <name type="scientific">marine sediment metagenome</name>
    <dbReference type="NCBI Taxonomy" id="412755"/>
    <lineage>
        <taxon>unclassified sequences</taxon>
        <taxon>metagenomes</taxon>
        <taxon>ecological metagenomes</taxon>
    </lineage>
</organism>
<accession>A0A0F8X6M1</accession>
<name>A0A0F8X6M1_9ZZZZ</name>
<dbReference type="AlphaFoldDB" id="A0A0F8X6M1"/>
<reference evidence="1" key="1">
    <citation type="journal article" date="2015" name="Nature">
        <title>Complex archaea that bridge the gap between prokaryotes and eukaryotes.</title>
        <authorList>
            <person name="Spang A."/>
            <person name="Saw J.H."/>
            <person name="Jorgensen S.L."/>
            <person name="Zaremba-Niedzwiedzka K."/>
            <person name="Martijn J."/>
            <person name="Lind A.E."/>
            <person name="van Eijk R."/>
            <person name="Schleper C."/>
            <person name="Guy L."/>
            <person name="Ettema T.J."/>
        </authorList>
    </citation>
    <scope>NUCLEOTIDE SEQUENCE</scope>
</reference>
<gene>
    <name evidence="1" type="ORF">LCGC14_2980810</name>
</gene>
<sequence>CLVETDCGMSPVTFLLESESKGEQAYEEALIIAEKVTEYLNEVKE</sequence>
<feature type="non-terminal residue" evidence="1">
    <location>
        <position position="1"/>
    </location>
</feature>